<dbReference type="AlphaFoldDB" id="A0A5B2VGD9"/>
<name>A0A5B2VGD9_9BACT</name>
<accession>A0A5B2VGD9</accession>
<keyword evidence="2" id="KW-1185">Reference proteome</keyword>
<proteinExistence type="predicted"/>
<organism evidence="1 2">
    <name type="scientific">Chitinophaga agrisoli</name>
    <dbReference type="NCBI Taxonomy" id="2607653"/>
    <lineage>
        <taxon>Bacteria</taxon>
        <taxon>Pseudomonadati</taxon>
        <taxon>Bacteroidota</taxon>
        <taxon>Chitinophagia</taxon>
        <taxon>Chitinophagales</taxon>
        <taxon>Chitinophagaceae</taxon>
        <taxon>Chitinophaga</taxon>
    </lineage>
</organism>
<sequence length="80" mass="8272">MTKRNIQSFLNKMKENQDGTISGGFGAIRGGNMSVLDLGKNFTCENGTCSGTNETGCVNSGTCSGSTNNTSCTNLSSCFA</sequence>
<dbReference type="RefSeq" id="WP_149839802.1">
    <property type="nucleotide sequence ID" value="NZ_VUOC01000004.1"/>
</dbReference>
<dbReference type="Proteomes" id="UP000324611">
    <property type="component" value="Unassembled WGS sequence"/>
</dbReference>
<evidence type="ECO:0000313" key="1">
    <source>
        <dbReference type="EMBL" id="KAA2238623.1"/>
    </source>
</evidence>
<gene>
    <name evidence="1" type="ORF">F0L74_20580</name>
</gene>
<evidence type="ECO:0000313" key="2">
    <source>
        <dbReference type="Proteomes" id="UP000324611"/>
    </source>
</evidence>
<dbReference type="EMBL" id="VUOC01000004">
    <property type="protein sequence ID" value="KAA2238623.1"/>
    <property type="molecule type" value="Genomic_DNA"/>
</dbReference>
<comment type="caution">
    <text evidence="1">The sequence shown here is derived from an EMBL/GenBank/DDBJ whole genome shotgun (WGS) entry which is preliminary data.</text>
</comment>
<reference evidence="1 2" key="2">
    <citation type="submission" date="2019-09" db="EMBL/GenBank/DDBJ databases">
        <authorList>
            <person name="Jin C."/>
        </authorList>
    </citation>
    <scope>NUCLEOTIDE SEQUENCE [LARGE SCALE GENOMIC DNA]</scope>
    <source>
        <strain evidence="1 2">BN140078</strain>
    </source>
</reference>
<reference evidence="1 2" key="1">
    <citation type="submission" date="2019-09" db="EMBL/GenBank/DDBJ databases">
        <title>Chitinophaga ginsengihumi sp. nov., isolated from soil of ginseng rhizosphere.</title>
        <authorList>
            <person name="Lee J."/>
        </authorList>
    </citation>
    <scope>NUCLEOTIDE SEQUENCE [LARGE SCALE GENOMIC DNA]</scope>
    <source>
        <strain evidence="1 2">BN140078</strain>
    </source>
</reference>
<protein>
    <submittedName>
        <fullName evidence="1">Uncharacterized protein</fullName>
    </submittedName>
</protein>